<comment type="caution">
    <text evidence="2">The sequence shown here is derived from an EMBL/GenBank/DDBJ whole genome shotgun (WGS) entry which is preliminary data.</text>
</comment>
<reference evidence="2" key="1">
    <citation type="submission" date="2021-02" db="EMBL/GenBank/DDBJ databases">
        <authorList>
            <person name="Nowell W R."/>
        </authorList>
    </citation>
    <scope>NUCLEOTIDE SEQUENCE</scope>
</reference>
<dbReference type="AlphaFoldDB" id="A0A814S322"/>
<dbReference type="Proteomes" id="UP000663870">
    <property type="component" value="Unassembled WGS sequence"/>
</dbReference>
<organism evidence="2 3">
    <name type="scientific">Rotaria sordida</name>
    <dbReference type="NCBI Taxonomy" id="392033"/>
    <lineage>
        <taxon>Eukaryota</taxon>
        <taxon>Metazoa</taxon>
        <taxon>Spiralia</taxon>
        <taxon>Gnathifera</taxon>
        <taxon>Rotifera</taxon>
        <taxon>Eurotatoria</taxon>
        <taxon>Bdelloidea</taxon>
        <taxon>Philodinida</taxon>
        <taxon>Philodinidae</taxon>
        <taxon>Rotaria</taxon>
    </lineage>
</organism>
<dbReference type="EMBL" id="CAJNOL010000624">
    <property type="protein sequence ID" value="CAF1142577.1"/>
    <property type="molecule type" value="Genomic_DNA"/>
</dbReference>
<keyword evidence="3" id="KW-1185">Reference proteome</keyword>
<sequence length="160" mass="18314">MASRNVNSSTTVADDVNSSTIAVGDVNSVIKISDNSNSLITANDDDNLWCDVNVMYESNYVSMTYERTTYDPTTSEQDQIKEYSPCDKNRRLTVGSDKYCGLSLKIVRYLRYERSTSPSACELEKELDQAKDKMRKLKEKKTRGRIRQRKYFPLTMTLCS</sequence>
<proteinExistence type="predicted"/>
<evidence type="ECO:0000313" key="2">
    <source>
        <dbReference type="EMBL" id="CAF1142577.1"/>
    </source>
</evidence>
<gene>
    <name evidence="2" type="ORF">JXQ802_LOCUS21295</name>
</gene>
<keyword evidence="1" id="KW-0175">Coiled coil</keyword>
<name>A0A814S322_9BILA</name>
<feature type="coiled-coil region" evidence="1">
    <location>
        <begin position="120"/>
        <end position="147"/>
    </location>
</feature>
<accession>A0A814S322</accession>
<protein>
    <submittedName>
        <fullName evidence="2">Uncharacterized protein</fullName>
    </submittedName>
</protein>
<evidence type="ECO:0000256" key="1">
    <source>
        <dbReference type="SAM" id="Coils"/>
    </source>
</evidence>
<evidence type="ECO:0000313" key="3">
    <source>
        <dbReference type="Proteomes" id="UP000663870"/>
    </source>
</evidence>